<dbReference type="InterPro" id="IPR036388">
    <property type="entry name" value="WH-like_DNA-bd_sf"/>
</dbReference>
<evidence type="ECO:0000259" key="7">
    <source>
        <dbReference type="Pfam" id="PF08281"/>
    </source>
</evidence>
<keyword evidence="3" id="KW-0731">Sigma factor</keyword>
<dbReference type="InterPro" id="IPR014284">
    <property type="entry name" value="RNA_pol_sigma-70_dom"/>
</dbReference>
<evidence type="ECO:0000256" key="1">
    <source>
        <dbReference type="ARBA" id="ARBA00010641"/>
    </source>
</evidence>
<feature type="domain" description="RNA polymerase sigma-70 region 2" evidence="6">
    <location>
        <begin position="23"/>
        <end position="85"/>
    </location>
</feature>
<dbReference type="PANTHER" id="PTHR43133">
    <property type="entry name" value="RNA POLYMERASE ECF-TYPE SIGMA FACTO"/>
    <property type="match status" value="1"/>
</dbReference>
<protein>
    <submittedName>
        <fullName evidence="8">Unannotated protein</fullName>
    </submittedName>
</protein>
<evidence type="ECO:0000256" key="5">
    <source>
        <dbReference type="ARBA" id="ARBA00023163"/>
    </source>
</evidence>
<gene>
    <name evidence="8" type="ORF">UFOPK1493_02963</name>
</gene>
<dbReference type="GO" id="GO:0016987">
    <property type="term" value="F:sigma factor activity"/>
    <property type="evidence" value="ECO:0007669"/>
    <property type="project" value="UniProtKB-KW"/>
</dbReference>
<dbReference type="Gene3D" id="1.10.10.10">
    <property type="entry name" value="Winged helix-like DNA-binding domain superfamily/Winged helix DNA-binding domain"/>
    <property type="match status" value="1"/>
</dbReference>
<organism evidence="8">
    <name type="scientific">freshwater metagenome</name>
    <dbReference type="NCBI Taxonomy" id="449393"/>
    <lineage>
        <taxon>unclassified sequences</taxon>
        <taxon>metagenomes</taxon>
        <taxon>ecological metagenomes</taxon>
    </lineage>
</organism>
<evidence type="ECO:0000256" key="2">
    <source>
        <dbReference type="ARBA" id="ARBA00023015"/>
    </source>
</evidence>
<dbReference type="Pfam" id="PF04542">
    <property type="entry name" value="Sigma70_r2"/>
    <property type="match status" value="1"/>
</dbReference>
<keyword evidence="2" id="KW-0805">Transcription regulation</keyword>
<dbReference type="InterPro" id="IPR007627">
    <property type="entry name" value="RNA_pol_sigma70_r2"/>
</dbReference>
<accession>A0A6J6ESP6</accession>
<keyword evidence="4" id="KW-0238">DNA-binding</keyword>
<keyword evidence="5" id="KW-0804">Transcription</keyword>
<evidence type="ECO:0000256" key="3">
    <source>
        <dbReference type="ARBA" id="ARBA00023082"/>
    </source>
</evidence>
<dbReference type="InterPro" id="IPR013324">
    <property type="entry name" value="RNA_pol_sigma_r3/r4-like"/>
</dbReference>
<comment type="similarity">
    <text evidence="1">Belongs to the sigma-70 factor family. ECF subfamily.</text>
</comment>
<dbReference type="SUPFAM" id="SSF88946">
    <property type="entry name" value="Sigma2 domain of RNA polymerase sigma factors"/>
    <property type="match status" value="1"/>
</dbReference>
<feature type="domain" description="RNA polymerase sigma factor 70 region 4 type 2" evidence="7">
    <location>
        <begin position="104"/>
        <end position="155"/>
    </location>
</feature>
<dbReference type="InterPro" id="IPR013325">
    <property type="entry name" value="RNA_pol_sigma_r2"/>
</dbReference>
<evidence type="ECO:0000256" key="4">
    <source>
        <dbReference type="ARBA" id="ARBA00023125"/>
    </source>
</evidence>
<reference evidence="8" key="1">
    <citation type="submission" date="2020-05" db="EMBL/GenBank/DDBJ databases">
        <authorList>
            <person name="Chiriac C."/>
            <person name="Salcher M."/>
            <person name="Ghai R."/>
            <person name="Kavagutti S V."/>
        </authorList>
    </citation>
    <scope>NUCLEOTIDE SEQUENCE</scope>
</reference>
<dbReference type="NCBIfam" id="TIGR02937">
    <property type="entry name" value="sigma70-ECF"/>
    <property type="match status" value="1"/>
</dbReference>
<dbReference type="SUPFAM" id="SSF88659">
    <property type="entry name" value="Sigma3 and sigma4 domains of RNA polymerase sigma factors"/>
    <property type="match status" value="1"/>
</dbReference>
<evidence type="ECO:0000259" key="6">
    <source>
        <dbReference type="Pfam" id="PF04542"/>
    </source>
</evidence>
<dbReference type="InterPro" id="IPR013249">
    <property type="entry name" value="RNA_pol_sigma70_r4_t2"/>
</dbReference>
<dbReference type="InterPro" id="IPR039425">
    <property type="entry name" value="RNA_pol_sigma-70-like"/>
</dbReference>
<dbReference type="EMBL" id="CAEZSR010000143">
    <property type="protein sequence ID" value="CAB4579522.1"/>
    <property type="molecule type" value="Genomic_DNA"/>
</dbReference>
<dbReference type="CDD" id="cd06171">
    <property type="entry name" value="Sigma70_r4"/>
    <property type="match status" value="1"/>
</dbReference>
<dbReference type="Pfam" id="PF08281">
    <property type="entry name" value="Sigma70_r4_2"/>
    <property type="match status" value="1"/>
</dbReference>
<proteinExistence type="inferred from homology"/>
<evidence type="ECO:0000313" key="8">
    <source>
        <dbReference type="EMBL" id="CAB4579522.1"/>
    </source>
</evidence>
<dbReference type="GO" id="GO:0006352">
    <property type="term" value="P:DNA-templated transcription initiation"/>
    <property type="evidence" value="ECO:0007669"/>
    <property type="project" value="InterPro"/>
</dbReference>
<dbReference type="Gene3D" id="1.10.1740.10">
    <property type="match status" value="1"/>
</dbReference>
<dbReference type="PANTHER" id="PTHR43133:SF50">
    <property type="entry name" value="ECF RNA POLYMERASE SIGMA FACTOR SIGM"/>
    <property type="match status" value="1"/>
</dbReference>
<dbReference type="AlphaFoldDB" id="A0A6J6ESP6"/>
<sequence>MKVVMAGEVPVSEVSWAGADAVYTQAYRDLLRVAYVLTGSGQAAEDVVHDVFCRVGPRIAELDNPAAYLRVAVVNQCRSIHRRITRAPRPDRPADIVLDTGLTELRDALQQLPARQRTAIVLRYLCDLPEAEIADILDCRPTTVRTLVHRGLADLRTRIS</sequence>
<name>A0A6J6ESP6_9ZZZZ</name>
<dbReference type="GO" id="GO:0003677">
    <property type="term" value="F:DNA binding"/>
    <property type="evidence" value="ECO:0007669"/>
    <property type="project" value="UniProtKB-KW"/>
</dbReference>